<evidence type="ECO:0000313" key="1">
    <source>
        <dbReference type="EMBL" id="KAF9450250.1"/>
    </source>
</evidence>
<reference evidence="1" key="1">
    <citation type="submission" date="2020-11" db="EMBL/GenBank/DDBJ databases">
        <authorList>
            <consortium name="DOE Joint Genome Institute"/>
            <person name="Ahrendt S."/>
            <person name="Riley R."/>
            <person name="Andreopoulos W."/>
            <person name="Labutti K."/>
            <person name="Pangilinan J."/>
            <person name="Ruiz-Duenas F.J."/>
            <person name="Barrasa J.M."/>
            <person name="Sanchez-Garcia M."/>
            <person name="Camarero S."/>
            <person name="Miyauchi S."/>
            <person name="Serrano A."/>
            <person name="Linde D."/>
            <person name="Babiker R."/>
            <person name="Drula E."/>
            <person name="Ayuso-Fernandez I."/>
            <person name="Pacheco R."/>
            <person name="Padilla G."/>
            <person name="Ferreira P."/>
            <person name="Barriuso J."/>
            <person name="Kellner H."/>
            <person name="Castanera R."/>
            <person name="Alfaro M."/>
            <person name="Ramirez L."/>
            <person name="Pisabarro A.G."/>
            <person name="Kuo A."/>
            <person name="Tritt A."/>
            <person name="Lipzen A."/>
            <person name="He G."/>
            <person name="Yan M."/>
            <person name="Ng V."/>
            <person name="Cullen D."/>
            <person name="Martin F."/>
            <person name="Rosso M.-N."/>
            <person name="Henrissat B."/>
            <person name="Hibbett D."/>
            <person name="Martinez A.T."/>
            <person name="Grigoriev I.V."/>
        </authorList>
    </citation>
    <scope>NUCLEOTIDE SEQUENCE</scope>
    <source>
        <strain evidence="1">MF-IS2</strain>
    </source>
</reference>
<accession>A0A9P6C5X5</accession>
<name>A0A9P6C5X5_9AGAR</name>
<dbReference type="AlphaFoldDB" id="A0A9P6C5X5"/>
<dbReference type="EMBL" id="MU151109">
    <property type="protein sequence ID" value="KAF9450250.1"/>
    <property type="molecule type" value="Genomic_DNA"/>
</dbReference>
<protein>
    <submittedName>
        <fullName evidence="1">Uncharacterized protein</fullName>
    </submittedName>
</protein>
<organism evidence="1 2">
    <name type="scientific">Macrolepiota fuliginosa MF-IS2</name>
    <dbReference type="NCBI Taxonomy" id="1400762"/>
    <lineage>
        <taxon>Eukaryota</taxon>
        <taxon>Fungi</taxon>
        <taxon>Dikarya</taxon>
        <taxon>Basidiomycota</taxon>
        <taxon>Agaricomycotina</taxon>
        <taxon>Agaricomycetes</taxon>
        <taxon>Agaricomycetidae</taxon>
        <taxon>Agaricales</taxon>
        <taxon>Agaricineae</taxon>
        <taxon>Agaricaceae</taxon>
        <taxon>Macrolepiota</taxon>
    </lineage>
</organism>
<dbReference type="Proteomes" id="UP000807342">
    <property type="component" value="Unassembled WGS sequence"/>
</dbReference>
<keyword evidence="2" id="KW-1185">Reference proteome</keyword>
<gene>
    <name evidence="1" type="ORF">P691DRAFT_810699</name>
</gene>
<comment type="caution">
    <text evidence="1">The sequence shown here is derived from an EMBL/GenBank/DDBJ whole genome shotgun (WGS) entry which is preliminary data.</text>
</comment>
<evidence type="ECO:0000313" key="2">
    <source>
        <dbReference type="Proteomes" id="UP000807342"/>
    </source>
</evidence>
<sequence>MPIINPRNKIHPESIKLLCRDHAANNDWESFFSVPKKASSSDSCTCAGFHQREACHGKLNIQ</sequence>
<proteinExistence type="predicted"/>